<keyword evidence="3" id="KW-1003">Cell membrane</keyword>
<reference evidence="9 10" key="1">
    <citation type="journal article" date="2020" name="Int. J. Med. Microbiol.">
        <title>Discovery of Paenibacillus larvae ERIC V: Phenotypic and genomic comparison to genotypes ERIC I-IV reveal different inventories of virulence factors which correlate with epidemiological prevalences of American Foulbrood.</title>
        <authorList>
            <person name="Beims H."/>
            <person name="Bunk B."/>
            <person name="Erler S."/>
            <person name="Mohr K.I."/>
            <person name="Sproer C."/>
            <person name="Pradella S."/>
            <person name="Gunther G."/>
            <person name="Rohde M."/>
            <person name="von der Ohe W."/>
            <person name="Steinert M."/>
        </authorList>
    </citation>
    <scope>NUCLEOTIDE SEQUENCE [LARGE SCALE GENOMIC DNA]</scope>
    <source>
        <strain evidence="9">Eric_V</strain>
    </source>
</reference>
<dbReference type="PROSITE" id="PS50850">
    <property type="entry name" value="MFS"/>
    <property type="match status" value="1"/>
</dbReference>
<dbReference type="RefSeq" id="WP_237089807.1">
    <property type="nucleotide sequence ID" value="NZ_CP019717.1"/>
</dbReference>
<dbReference type="InterPro" id="IPR011701">
    <property type="entry name" value="MFS"/>
</dbReference>
<accession>A0A6C0QSG5</accession>
<feature type="transmembrane region" description="Helical" evidence="7">
    <location>
        <begin position="47"/>
        <end position="68"/>
    </location>
</feature>
<evidence type="ECO:0000256" key="7">
    <source>
        <dbReference type="SAM" id="Phobius"/>
    </source>
</evidence>
<dbReference type="Gene3D" id="1.20.1250.20">
    <property type="entry name" value="MFS general substrate transporter like domains"/>
    <property type="match status" value="1"/>
</dbReference>
<evidence type="ECO:0000256" key="1">
    <source>
        <dbReference type="ARBA" id="ARBA00004651"/>
    </source>
</evidence>
<evidence type="ECO:0000313" key="9">
    <source>
        <dbReference type="EMBL" id="QHZ51689.1"/>
    </source>
</evidence>
<keyword evidence="2" id="KW-0813">Transport</keyword>
<dbReference type="Proteomes" id="UP000464330">
    <property type="component" value="Chromosome"/>
</dbReference>
<feature type="transmembrane region" description="Helical" evidence="7">
    <location>
        <begin position="278"/>
        <end position="298"/>
    </location>
</feature>
<dbReference type="InterPro" id="IPR036259">
    <property type="entry name" value="MFS_trans_sf"/>
</dbReference>
<feature type="transmembrane region" description="Helical" evidence="7">
    <location>
        <begin position="304"/>
        <end position="329"/>
    </location>
</feature>
<dbReference type="PANTHER" id="PTHR43266">
    <property type="entry name" value="MACROLIDE-EFFLUX PROTEIN"/>
    <property type="match status" value="1"/>
</dbReference>
<keyword evidence="6 7" id="KW-0472">Membrane</keyword>
<dbReference type="SUPFAM" id="SSF103473">
    <property type="entry name" value="MFS general substrate transporter"/>
    <property type="match status" value="1"/>
</dbReference>
<sequence>MNHDLFRNRTFLLLMAGDFIAGTGIWISTIANLQFMQHHVPSDLLKSLILMCGLFVGILLSPKAGIWIDRYNKRKVLFAASLVRCLAPLVMFVAIRFDSVACMLLAFVIMQIAASVYRPAVQSSLPAVVKPADLLKANGIFLNVDTLQRIGGTALGGIMVATLDLFTLYALSLVFYILLVFCTVLMDIPESEQSATTKGGKLRFREVFPLIRSEPSVLIAMVNTAVLLLFLTGFNLLILNFSELQQAPDLMGWLYAVEGLSIMFFAAIAKRWIGSKNLVTGSILFMFLFAVSFVGMSFSESRLLVILSFGIFGCAFAFFFPMITTIYQLKLPDEARGRFFSFKSMMDRIMNHIALLVTGACLDWIGISAYMIILAVMASLSGAITFGIAKKKSIEVRQQLTGTVSV</sequence>
<comment type="subcellular location">
    <subcellularLocation>
        <location evidence="1">Cell membrane</location>
        <topology evidence="1">Multi-pass membrane protein</topology>
    </subcellularLocation>
</comment>
<dbReference type="GO" id="GO:0005886">
    <property type="term" value="C:plasma membrane"/>
    <property type="evidence" value="ECO:0007669"/>
    <property type="project" value="UniProtKB-SubCell"/>
</dbReference>
<dbReference type="Pfam" id="PF07690">
    <property type="entry name" value="MFS_1"/>
    <property type="match status" value="1"/>
</dbReference>
<feature type="transmembrane region" description="Helical" evidence="7">
    <location>
        <begin position="250"/>
        <end position="269"/>
    </location>
</feature>
<evidence type="ECO:0000313" key="10">
    <source>
        <dbReference type="Proteomes" id="UP000464330"/>
    </source>
</evidence>
<dbReference type="AlphaFoldDB" id="A0A6C0QSG5"/>
<evidence type="ECO:0000256" key="6">
    <source>
        <dbReference type="ARBA" id="ARBA00023136"/>
    </source>
</evidence>
<evidence type="ECO:0000256" key="5">
    <source>
        <dbReference type="ARBA" id="ARBA00022989"/>
    </source>
</evidence>
<dbReference type="CDD" id="cd06173">
    <property type="entry name" value="MFS_MefA_like"/>
    <property type="match status" value="1"/>
</dbReference>
<feature type="transmembrane region" description="Helical" evidence="7">
    <location>
        <begin position="12"/>
        <end position="35"/>
    </location>
</feature>
<keyword evidence="4 7" id="KW-0812">Transmembrane</keyword>
<keyword evidence="5 7" id="KW-1133">Transmembrane helix</keyword>
<dbReference type="PANTHER" id="PTHR43266:SF7">
    <property type="entry name" value="TRANSPORTER, PUTATIVE-RELATED"/>
    <property type="match status" value="1"/>
</dbReference>
<feature type="domain" description="Major facilitator superfamily (MFS) profile" evidence="8">
    <location>
        <begin position="10"/>
        <end position="393"/>
    </location>
</feature>
<feature type="transmembrane region" description="Helical" evidence="7">
    <location>
        <begin position="166"/>
        <end position="188"/>
    </location>
</feature>
<dbReference type="GO" id="GO:0022857">
    <property type="term" value="F:transmembrane transporter activity"/>
    <property type="evidence" value="ECO:0007669"/>
    <property type="project" value="InterPro"/>
</dbReference>
<evidence type="ECO:0000256" key="4">
    <source>
        <dbReference type="ARBA" id="ARBA00022692"/>
    </source>
</evidence>
<feature type="transmembrane region" description="Helical" evidence="7">
    <location>
        <begin position="217"/>
        <end position="238"/>
    </location>
</feature>
<dbReference type="InterPro" id="IPR020846">
    <property type="entry name" value="MFS_dom"/>
</dbReference>
<evidence type="ECO:0000256" key="3">
    <source>
        <dbReference type="ARBA" id="ARBA00022475"/>
    </source>
</evidence>
<feature type="transmembrane region" description="Helical" evidence="7">
    <location>
        <begin position="371"/>
        <end position="389"/>
    </location>
</feature>
<protein>
    <submittedName>
        <fullName evidence="9">Putative transporter</fullName>
    </submittedName>
</protein>
<proteinExistence type="predicted"/>
<name>A0A6C0QSG5_9BACL</name>
<organism evidence="9 10">
    <name type="scientific">Paenibacillus larvae subsp. larvae</name>
    <dbReference type="NCBI Taxonomy" id="147375"/>
    <lineage>
        <taxon>Bacteria</taxon>
        <taxon>Bacillati</taxon>
        <taxon>Bacillota</taxon>
        <taxon>Bacilli</taxon>
        <taxon>Bacillales</taxon>
        <taxon>Paenibacillaceae</taxon>
        <taxon>Paenibacillus</taxon>
    </lineage>
</organism>
<evidence type="ECO:0000256" key="2">
    <source>
        <dbReference type="ARBA" id="ARBA00022448"/>
    </source>
</evidence>
<evidence type="ECO:0000259" key="8">
    <source>
        <dbReference type="PROSITE" id="PS50850"/>
    </source>
</evidence>
<dbReference type="EMBL" id="CP019717">
    <property type="protein sequence ID" value="QHZ51689.1"/>
    <property type="molecule type" value="Genomic_DNA"/>
</dbReference>
<gene>
    <name evidence="9" type="ORF">ERICV_02555</name>
</gene>
<feature type="transmembrane region" description="Helical" evidence="7">
    <location>
        <begin position="89"/>
        <end position="114"/>
    </location>
</feature>